<comment type="subunit">
    <text evidence="7">Part of the 30S ribosomal subunit. Contacts proteins S4 and S8.</text>
</comment>
<protein>
    <recommendedName>
        <fullName evidence="6 7">Small ribosomal subunit protein uS5</fullName>
    </recommendedName>
</protein>
<dbReference type="EMBL" id="PKTG01000050">
    <property type="protein sequence ID" value="PLX18807.1"/>
    <property type="molecule type" value="Genomic_DNA"/>
</dbReference>
<comment type="domain">
    <text evidence="7">The N-terminal domain interacts with the head of the 30S subunit; the C-terminal domain interacts with the body and contacts protein S4. The interaction surface between S4 and S5 is involved in control of translational fidelity.</text>
</comment>
<reference evidence="10 11" key="1">
    <citation type="submission" date="2017-11" db="EMBL/GenBank/DDBJ databases">
        <title>Genome-resolved metagenomics identifies genetic mobility, metabolic interactions, and unexpected diversity in perchlorate-reducing communities.</title>
        <authorList>
            <person name="Barnum T.P."/>
            <person name="Figueroa I.A."/>
            <person name="Carlstrom C.I."/>
            <person name="Lucas L.N."/>
            <person name="Engelbrektson A.L."/>
            <person name="Coates J.D."/>
        </authorList>
    </citation>
    <scope>NUCLEOTIDE SEQUENCE [LARGE SCALE GENOMIC DNA]</scope>
    <source>
        <strain evidence="10">BM706</strain>
    </source>
</reference>
<dbReference type="InterPro" id="IPR014721">
    <property type="entry name" value="Ribsml_uS5_D2-typ_fold_subgr"/>
</dbReference>
<sequence>MLEERVVFINRVAKVVKGGRRFRFSALVVVGDKAGSVGVGLAKAKEVPAAIKKAIEKAKKNMVTVSLKGNTIPHEVKGVYCGGRVFMRPASEGTGVIAGGPVRAVLEVIGIKDILTKSLGSNNKINMVKATIEGLKSLKTAEEIAKIRGVDVSKIYG</sequence>
<evidence type="ECO:0000256" key="4">
    <source>
        <dbReference type="ARBA" id="ARBA00022980"/>
    </source>
</evidence>
<evidence type="ECO:0000256" key="6">
    <source>
        <dbReference type="ARBA" id="ARBA00035255"/>
    </source>
</evidence>
<evidence type="ECO:0000259" key="9">
    <source>
        <dbReference type="PROSITE" id="PS50881"/>
    </source>
</evidence>
<evidence type="ECO:0000256" key="1">
    <source>
        <dbReference type="ARBA" id="ARBA00008945"/>
    </source>
</evidence>
<dbReference type="InterPro" id="IPR005712">
    <property type="entry name" value="Ribosomal_uS5_bac-type"/>
</dbReference>
<dbReference type="GO" id="GO:0019843">
    <property type="term" value="F:rRNA binding"/>
    <property type="evidence" value="ECO:0007669"/>
    <property type="project" value="UniProtKB-UniRule"/>
</dbReference>
<dbReference type="GO" id="GO:0005737">
    <property type="term" value="C:cytoplasm"/>
    <property type="evidence" value="ECO:0007669"/>
    <property type="project" value="UniProtKB-ARBA"/>
</dbReference>
<evidence type="ECO:0000313" key="11">
    <source>
        <dbReference type="Proteomes" id="UP000234857"/>
    </source>
</evidence>
<organism evidence="10 11">
    <name type="scientific">Muiribacterium halophilum</name>
    <dbReference type="NCBI Taxonomy" id="2053465"/>
    <lineage>
        <taxon>Bacteria</taxon>
        <taxon>Candidatus Muiribacteriota</taxon>
        <taxon>Candidatus Muiribacteriia</taxon>
        <taxon>Candidatus Muiribacteriales</taxon>
        <taxon>Candidatus Muiribacteriaceae</taxon>
        <taxon>Candidatus Muiribacterium</taxon>
    </lineage>
</organism>
<evidence type="ECO:0000313" key="10">
    <source>
        <dbReference type="EMBL" id="PLX18807.1"/>
    </source>
</evidence>
<dbReference type="GO" id="GO:0015935">
    <property type="term" value="C:small ribosomal subunit"/>
    <property type="evidence" value="ECO:0007669"/>
    <property type="project" value="InterPro"/>
</dbReference>
<dbReference type="PROSITE" id="PS50881">
    <property type="entry name" value="S5_DSRBD"/>
    <property type="match status" value="1"/>
</dbReference>
<keyword evidence="3 7" id="KW-0694">RNA-binding</keyword>
<dbReference type="Pfam" id="PF00333">
    <property type="entry name" value="Ribosomal_S5"/>
    <property type="match status" value="1"/>
</dbReference>
<evidence type="ECO:0000256" key="8">
    <source>
        <dbReference type="RuleBase" id="RU003823"/>
    </source>
</evidence>
<dbReference type="Proteomes" id="UP000234857">
    <property type="component" value="Unassembled WGS sequence"/>
</dbReference>
<keyword evidence="4 7" id="KW-0689">Ribosomal protein</keyword>
<accession>A0A2N5ZJC6</accession>
<comment type="function">
    <text evidence="7">With S4 and S12 plays an important role in translational accuracy.</text>
</comment>
<proteinExistence type="inferred from homology"/>
<dbReference type="Gene3D" id="3.30.160.20">
    <property type="match status" value="1"/>
</dbReference>
<dbReference type="PANTHER" id="PTHR48277">
    <property type="entry name" value="MITOCHONDRIAL RIBOSOMAL PROTEIN S5"/>
    <property type="match status" value="1"/>
</dbReference>
<dbReference type="PROSITE" id="PS00585">
    <property type="entry name" value="RIBOSOMAL_S5"/>
    <property type="match status" value="1"/>
</dbReference>
<dbReference type="GO" id="GO:0042254">
    <property type="term" value="P:ribosome biogenesis"/>
    <property type="evidence" value="ECO:0007669"/>
    <property type="project" value="UniProtKB-ARBA"/>
</dbReference>
<dbReference type="SUPFAM" id="SSF54211">
    <property type="entry name" value="Ribosomal protein S5 domain 2-like"/>
    <property type="match status" value="1"/>
</dbReference>
<dbReference type="InterPro" id="IPR020568">
    <property type="entry name" value="Ribosomal_Su5_D2-typ_SF"/>
</dbReference>
<dbReference type="PANTHER" id="PTHR48277:SF1">
    <property type="entry name" value="MITOCHONDRIAL RIBOSOMAL PROTEIN S5"/>
    <property type="match status" value="1"/>
</dbReference>
<dbReference type="InterPro" id="IPR018192">
    <property type="entry name" value="Ribosomal_uS5_N_CS"/>
</dbReference>
<dbReference type="InterPro" id="IPR005324">
    <property type="entry name" value="Ribosomal_uS5_C"/>
</dbReference>
<dbReference type="NCBIfam" id="TIGR01021">
    <property type="entry name" value="rpsE_bact"/>
    <property type="match status" value="1"/>
</dbReference>
<dbReference type="InterPro" id="IPR000851">
    <property type="entry name" value="Ribosomal_uS5"/>
</dbReference>
<comment type="function">
    <text evidence="7">Located at the back of the 30S subunit body where it stabilizes the conformation of the head with respect to the body.</text>
</comment>
<keyword evidence="2 7" id="KW-0699">rRNA-binding</keyword>
<dbReference type="Gene3D" id="3.30.230.10">
    <property type="match status" value="1"/>
</dbReference>
<evidence type="ECO:0000256" key="2">
    <source>
        <dbReference type="ARBA" id="ARBA00022730"/>
    </source>
</evidence>
<name>A0A2N5ZJC6_MUIH1</name>
<keyword evidence="5 7" id="KW-0687">Ribonucleoprotein</keyword>
<dbReference type="SUPFAM" id="SSF54768">
    <property type="entry name" value="dsRNA-binding domain-like"/>
    <property type="match status" value="1"/>
</dbReference>
<evidence type="ECO:0000256" key="3">
    <source>
        <dbReference type="ARBA" id="ARBA00022884"/>
    </source>
</evidence>
<dbReference type="GO" id="GO:0006412">
    <property type="term" value="P:translation"/>
    <property type="evidence" value="ECO:0007669"/>
    <property type="project" value="UniProtKB-UniRule"/>
</dbReference>
<dbReference type="FunFam" id="3.30.160.20:FF:000001">
    <property type="entry name" value="30S ribosomal protein S5"/>
    <property type="match status" value="1"/>
</dbReference>
<comment type="similarity">
    <text evidence="1 7 8">Belongs to the universal ribosomal protein uS5 family.</text>
</comment>
<dbReference type="FunFam" id="3.30.230.10:FF:000002">
    <property type="entry name" value="30S ribosomal protein S5"/>
    <property type="match status" value="1"/>
</dbReference>
<dbReference type="HAMAP" id="MF_01307_B">
    <property type="entry name" value="Ribosomal_uS5_B"/>
    <property type="match status" value="1"/>
</dbReference>
<dbReference type="Pfam" id="PF03719">
    <property type="entry name" value="Ribosomal_S5_C"/>
    <property type="match status" value="1"/>
</dbReference>
<dbReference type="GO" id="GO:0003735">
    <property type="term" value="F:structural constituent of ribosome"/>
    <property type="evidence" value="ECO:0007669"/>
    <property type="project" value="UniProtKB-UniRule"/>
</dbReference>
<dbReference type="InterPro" id="IPR013810">
    <property type="entry name" value="Ribosomal_uS5_N"/>
</dbReference>
<comment type="caution">
    <text evidence="10">The sequence shown here is derived from an EMBL/GenBank/DDBJ whole genome shotgun (WGS) entry which is preliminary data.</text>
</comment>
<dbReference type="AlphaFoldDB" id="A0A2N5ZJC6"/>
<evidence type="ECO:0000256" key="5">
    <source>
        <dbReference type="ARBA" id="ARBA00023274"/>
    </source>
</evidence>
<feature type="domain" description="S5 DRBM" evidence="9">
    <location>
        <begin position="2"/>
        <end position="65"/>
    </location>
</feature>
<gene>
    <name evidence="7" type="primary">rpsE</name>
    <name evidence="10" type="ORF">C0601_03685</name>
</gene>
<evidence type="ECO:0000256" key="7">
    <source>
        <dbReference type="HAMAP-Rule" id="MF_01307"/>
    </source>
</evidence>